<comment type="caution">
    <text evidence="3">The sequence shown here is derived from an EMBL/GenBank/DDBJ whole genome shotgun (WGS) entry which is preliminary data.</text>
</comment>
<evidence type="ECO:0000256" key="2">
    <source>
        <dbReference type="SAM" id="SignalP"/>
    </source>
</evidence>
<evidence type="ECO:0000256" key="1">
    <source>
        <dbReference type="SAM" id="MobiDB-lite"/>
    </source>
</evidence>
<feature type="signal peptide" evidence="2">
    <location>
        <begin position="1"/>
        <end position="20"/>
    </location>
</feature>
<keyword evidence="2" id="KW-0732">Signal</keyword>
<gene>
    <name evidence="3" type="ORF">KC729_11785</name>
</gene>
<feature type="chain" id="PRO_5037925055" evidence="2">
    <location>
        <begin position="21"/>
        <end position="93"/>
    </location>
</feature>
<feature type="region of interest" description="Disordered" evidence="1">
    <location>
        <begin position="24"/>
        <end position="75"/>
    </location>
</feature>
<feature type="compositionally biased region" description="Gly residues" evidence="1">
    <location>
        <begin position="30"/>
        <end position="42"/>
    </location>
</feature>
<dbReference type="Proteomes" id="UP000697710">
    <property type="component" value="Unassembled WGS sequence"/>
</dbReference>
<accession>A0A956M0L2</accession>
<dbReference type="EMBL" id="JAGQHR010000361">
    <property type="protein sequence ID" value="MCA9728357.1"/>
    <property type="molecule type" value="Genomic_DNA"/>
</dbReference>
<dbReference type="AlphaFoldDB" id="A0A956M0L2"/>
<evidence type="ECO:0000313" key="4">
    <source>
        <dbReference type="Proteomes" id="UP000697710"/>
    </source>
</evidence>
<proteinExistence type="predicted"/>
<evidence type="ECO:0000313" key="3">
    <source>
        <dbReference type="EMBL" id="MCA9728357.1"/>
    </source>
</evidence>
<reference evidence="3" key="1">
    <citation type="submission" date="2020-04" db="EMBL/GenBank/DDBJ databases">
        <authorList>
            <person name="Zhang T."/>
        </authorList>
    </citation>
    <scope>NUCLEOTIDE SEQUENCE</scope>
    <source>
        <strain evidence="3">HKST-UBA01</strain>
    </source>
</reference>
<name>A0A956M0L2_UNCEI</name>
<sequence length="93" mass="9378">MKKILSFTSMMILAASTAFAANLPYEPSGNDGGGDGGSGGGDVSDVSFNGGSGRETPVEVENSGNHDDDPTGADGVTLAIEMGRIFQLIGLAR</sequence>
<protein>
    <submittedName>
        <fullName evidence="3">Uncharacterized protein</fullName>
    </submittedName>
</protein>
<reference evidence="3" key="2">
    <citation type="journal article" date="2021" name="Microbiome">
        <title>Successional dynamics and alternative stable states in a saline activated sludge microbial community over 9 years.</title>
        <authorList>
            <person name="Wang Y."/>
            <person name="Ye J."/>
            <person name="Ju F."/>
            <person name="Liu L."/>
            <person name="Boyd J.A."/>
            <person name="Deng Y."/>
            <person name="Parks D.H."/>
            <person name="Jiang X."/>
            <person name="Yin X."/>
            <person name="Woodcroft B.J."/>
            <person name="Tyson G.W."/>
            <person name="Hugenholtz P."/>
            <person name="Polz M.F."/>
            <person name="Zhang T."/>
        </authorList>
    </citation>
    <scope>NUCLEOTIDE SEQUENCE</scope>
    <source>
        <strain evidence="3">HKST-UBA01</strain>
    </source>
</reference>
<organism evidence="3 4">
    <name type="scientific">Eiseniibacteriota bacterium</name>
    <dbReference type="NCBI Taxonomy" id="2212470"/>
    <lineage>
        <taxon>Bacteria</taxon>
        <taxon>Candidatus Eiseniibacteriota</taxon>
    </lineage>
</organism>